<dbReference type="PANTHER" id="PTHR22768">
    <property type="entry name" value="DNA REPLICATION COMPLEX GINS PROTEIN PSF3"/>
    <property type="match status" value="1"/>
</dbReference>
<dbReference type="STRING" id="1097556.R4XEI6"/>
<dbReference type="Gene3D" id="1.20.58.2050">
    <property type="match status" value="1"/>
</dbReference>
<dbReference type="Proteomes" id="UP000013776">
    <property type="component" value="Unassembled WGS sequence"/>
</dbReference>
<name>R4XEI6_TAPDE</name>
<gene>
    <name evidence="3" type="ORF">TAPDE_001634</name>
</gene>
<comment type="subunit">
    <text evidence="1">Component of the GINS complex.</text>
</comment>
<dbReference type="SUPFAM" id="SSF160059">
    <property type="entry name" value="PriA/YqbF domain"/>
    <property type="match status" value="1"/>
</dbReference>
<dbReference type="InterPro" id="IPR010492">
    <property type="entry name" value="GINS_Psf3"/>
</dbReference>
<accession>R4XEI6</accession>
<evidence type="ECO:0000313" key="3">
    <source>
        <dbReference type="EMBL" id="CCG81782.1"/>
    </source>
</evidence>
<proteinExistence type="inferred from homology"/>
<dbReference type="InterPro" id="IPR055221">
    <property type="entry name" value="PSF3_N"/>
</dbReference>
<evidence type="ECO:0000313" key="4">
    <source>
        <dbReference type="Proteomes" id="UP000013776"/>
    </source>
</evidence>
<dbReference type="CDD" id="cd21693">
    <property type="entry name" value="GINS_B_Psf3"/>
    <property type="match status" value="1"/>
</dbReference>
<dbReference type="InterPro" id="IPR038437">
    <property type="entry name" value="GINS_Psf3_sf"/>
</dbReference>
<dbReference type="AlphaFoldDB" id="R4XEI6"/>
<protein>
    <recommendedName>
        <fullName evidence="1">DNA replication complex GINS protein PSF3</fullName>
    </recommendedName>
</protein>
<keyword evidence="1" id="KW-0539">Nucleus</keyword>
<comment type="subcellular location">
    <subcellularLocation>
        <location evidence="1">Nucleus</location>
    </subcellularLocation>
</comment>
<dbReference type="PANTHER" id="PTHR22768:SF0">
    <property type="entry name" value="DNA REPLICATION COMPLEX GINS PROTEIN PSF3"/>
    <property type="match status" value="1"/>
</dbReference>
<dbReference type="GO" id="GO:1902975">
    <property type="term" value="P:mitotic DNA replication initiation"/>
    <property type="evidence" value="ECO:0007669"/>
    <property type="project" value="TreeGrafter"/>
</dbReference>
<keyword evidence="1" id="KW-0235">DNA replication</keyword>
<organism evidence="3 4">
    <name type="scientific">Taphrina deformans (strain PYCC 5710 / ATCC 11124 / CBS 356.35 / IMI 108563 / JCM 9778 / NBRC 8474)</name>
    <name type="common">Peach leaf curl fungus</name>
    <name type="synonym">Lalaria deformans</name>
    <dbReference type="NCBI Taxonomy" id="1097556"/>
    <lineage>
        <taxon>Eukaryota</taxon>
        <taxon>Fungi</taxon>
        <taxon>Dikarya</taxon>
        <taxon>Ascomycota</taxon>
        <taxon>Taphrinomycotina</taxon>
        <taxon>Taphrinomycetes</taxon>
        <taxon>Taphrinales</taxon>
        <taxon>Taphrinaceae</taxon>
        <taxon>Taphrina</taxon>
    </lineage>
</organism>
<evidence type="ECO:0000259" key="2">
    <source>
        <dbReference type="Pfam" id="PF22466"/>
    </source>
</evidence>
<feature type="domain" description="DNA replication complex GINS protein PSF3 N-terminal" evidence="2">
    <location>
        <begin position="6"/>
        <end position="58"/>
    </location>
</feature>
<dbReference type="Pfam" id="PF22466">
    <property type="entry name" value="PSF3_N"/>
    <property type="match status" value="1"/>
</dbReference>
<comment type="similarity">
    <text evidence="1">Belongs to the GINS3/PSF3 family.</text>
</comment>
<dbReference type="eggNOG" id="KOG1106">
    <property type="taxonomic scope" value="Eukaryota"/>
</dbReference>
<keyword evidence="4" id="KW-1185">Reference proteome</keyword>
<dbReference type="VEuPathDB" id="FungiDB:TAPDE_001634"/>
<comment type="function">
    <text evidence="1">The GINS complex plays an essential role in the initiation of DNA replication.</text>
</comment>
<dbReference type="OrthoDB" id="10251744at2759"/>
<comment type="caution">
    <text evidence="3">The sequence shown here is derived from an EMBL/GenBank/DDBJ whole genome shotgun (WGS) entry which is preliminary data.</text>
</comment>
<dbReference type="EMBL" id="CAHR02000058">
    <property type="protein sequence ID" value="CCG81782.1"/>
    <property type="molecule type" value="Genomic_DNA"/>
</dbReference>
<evidence type="ECO:0000256" key="1">
    <source>
        <dbReference type="RuleBase" id="RU367161"/>
    </source>
</evidence>
<sequence length="77" mass="8528">MSGGYYDIDAILTTQQKLPCTFKFDIPGLGHLESSDTKDIKEGSRVELSYWLAELLAIRYSASDTLSVQELIVAGTR</sequence>
<reference evidence="3 4" key="1">
    <citation type="journal article" date="2013" name="MBio">
        <title>Genome sequencing of the plant pathogen Taphrina deformans, the causal agent of peach leaf curl.</title>
        <authorList>
            <person name="Cisse O.H."/>
            <person name="Almeida J.M.G.C.F."/>
            <person name="Fonseca A."/>
            <person name="Kumar A.A."/>
            <person name="Salojaervi J."/>
            <person name="Overmyer K."/>
            <person name="Hauser P.M."/>
            <person name="Pagni M."/>
        </authorList>
    </citation>
    <scope>NUCLEOTIDE SEQUENCE [LARGE SCALE GENOMIC DNA]</scope>
    <source>
        <strain evidence="4">PYCC 5710 / ATCC 11124 / CBS 356.35 / IMI 108563 / JCM 9778 / NBRC 8474</strain>
    </source>
</reference>
<dbReference type="GO" id="GO:0000811">
    <property type="term" value="C:GINS complex"/>
    <property type="evidence" value="ECO:0007669"/>
    <property type="project" value="UniProtKB-UniRule"/>
</dbReference>